<organism evidence="2 3">
    <name type="scientific">Escherichia coli H605</name>
    <dbReference type="NCBI Taxonomy" id="656410"/>
    <lineage>
        <taxon>Bacteria</taxon>
        <taxon>Pseudomonadati</taxon>
        <taxon>Pseudomonadota</taxon>
        <taxon>Gammaproteobacteria</taxon>
        <taxon>Enterobacterales</taxon>
        <taxon>Enterobacteriaceae</taxon>
        <taxon>Escherichia</taxon>
    </lineage>
</organism>
<comment type="caution">
    <text evidence="2">The sequence shown here is derived from an EMBL/GenBank/DDBJ whole genome shotgun (WGS) entry which is preliminary data.</text>
</comment>
<gene>
    <name evidence="2" type="ORF">EATG_01657</name>
</gene>
<sequence length="164" mass="19188">MGLIVTRYKKSLILILCFISGFVFFITYNYSKEKIAYNEKCTANWVIFNDQGQANLTLDFMYNQNKKTGIVALSGTWKQNTKAYKAIRRDIEYTWTENYNTLHLTSNKINKFDIIDQVEDDKLALLLPDFYVFSGKMISYNIQTQGNRGFLFNISNRAIMYCAR</sequence>
<evidence type="ECO:0000313" key="3">
    <source>
        <dbReference type="Proteomes" id="UP000243401"/>
    </source>
</evidence>
<feature type="transmembrane region" description="Helical" evidence="1">
    <location>
        <begin position="12"/>
        <end position="31"/>
    </location>
</feature>
<dbReference type="EMBL" id="ADJX01000008">
    <property type="protein sequence ID" value="OSL46571.1"/>
    <property type="molecule type" value="Genomic_DNA"/>
</dbReference>
<accession>A0AAJ3NWW3</accession>
<keyword evidence="1" id="KW-0812">Transmembrane</keyword>
<proteinExistence type="predicted"/>
<protein>
    <submittedName>
        <fullName evidence="2">Inner membrane protein</fullName>
    </submittedName>
</protein>
<reference evidence="2 3" key="1">
    <citation type="submission" date="2010-04" db="EMBL/GenBank/DDBJ databases">
        <title>The Genome Sequence of Escherichia coli H605.</title>
        <authorList>
            <consortium name="The Broad Institute Genome Sequencing Platform"/>
            <consortium name="The Broad Institute Genome Sequencing Center for Infectious Disease"/>
            <person name="Feldgarden M."/>
            <person name="Gordon D.M."/>
            <person name="Johnson J.R."/>
            <person name="Johnston B.D."/>
            <person name="Young S."/>
            <person name="Zeng Q."/>
            <person name="Koehrsen M."/>
            <person name="Alvarado L."/>
            <person name="Berlin A.M."/>
            <person name="Borenstein D."/>
            <person name="Chapman S.B."/>
            <person name="Chen Z."/>
            <person name="Engels R."/>
            <person name="Freedman E."/>
            <person name="Gellesch M."/>
            <person name="Goldberg J."/>
            <person name="Griggs A."/>
            <person name="Gujja S."/>
            <person name="Heilman E.R."/>
            <person name="Heiman D.I."/>
            <person name="Hepburn T.A."/>
            <person name="Howarth C."/>
            <person name="Jen D."/>
            <person name="Larson L."/>
            <person name="Mehta T."/>
            <person name="Park D."/>
            <person name="Pearson M."/>
            <person name="Richards J."/>
            <person name="Roberts A."/>
            <person name="Saif S."/>
            <person name="Shea T.D."/>
            <person name="Shenoy N."/>
            <person name="Sisk P."/>
            <person name="Stolte C."/>
            <person name="Sykes S.N."/>
            <person name="Walk T."/>
            <person name="White J."/>
            <person name="Yandava C."/>
            <person name="Haas B."/>
            <person name="Henn M.R."/>
            <person name="Nusbaum C."/>
            <person name="Birren B."/>
        </authorList>
    </citation>
    <scope>NUCLEOTIDE SEQUENCE [LARGE SCALE GENOMIC DNA]</scope>
    <source>
        <strain evidence="2 3">H605</strain>
    </source>
</reference>
<evidence type="ECO:0000256" key="1">
    <source>
        <dbReference type="SAM" id="Phobius"/>
    </source>
</evidence>
<keyword evidence="1" id="KW-0472">Membrane</keyword>
<keyword evidence="1" id="KW-1133">Transmembrane helix</keyword>
<dbReference type="AlphaFoldDB" id="A0AAJ3NWW3"/>
<dbReference type="Proteomes" id="UP000243401">
    <property type="component" value="Unassembled WGS sequence"/>
</dbReference>
<evidence type="ECO:0000313" key="2">
    <source>
        <dbReference type="EMBL" id="OSL46571.1"/>
    </source>
</evidence>
<name>A0AAJ3NWW3_ECOLX</name>